<name>X1VM00_9ZZZZ</name>
<accession>X1VM00</accession>
<reference evidence="1" key="1">
    <citation type="journal article" date="2014" name="Front. Microbiol.">
        <title>High frequency of phylogenetically diverse reductive dehalogenase-homologous genes in deep subseafloor sedimentary metagenomes.</title>
        <authorList>
            <person name="Kawai M."/>
            <person name="Futagami T."/>
            <person name="Toyoda A."/>
            <person name="Takaki Y."/>
            <person name="Nishi S."/>
            <person name="Hori S."/>
            <person name="Arai W."/>
            <person name="Tsubouchi T."/>
            <person name="Morono Y."/>
            <person name="Uchiyama I."/>
            <person name="Ito T."/>
            <person name="Fujiyama A."/>
            <person name="Inagaki F."/>
            <person name="Takami H."/>
        </authorList>
    </citation>
    <scope>NUCLEOTIDE SEQUENCE</scope>
    <source>
        <strain evidence="1">Expedition CK06-06</strain>
    </source>
</reference>
<proteinExistence type="predicted"/>
<organism evidence="1">
    <name type="scientific">marine sediment metagenome</name>
    <dbReference type="NCBI Taxonomy" id="412755"/>
    <lineage>
        <taxon>unclassified sequences</taxon>
        <taxon>metagenomes</taxon>
        <taxon>ecological metagenomes</taxon>
    </lineage>
</organism>
<protein>
    <submittedName>
        <fullName evidence="1">Uncharacterized protein</fullName>
    </submittedName>
</protein>
<evidence type="ECO:0000313" key="1">
    <source>
        <dbReference type="EMBL" id="GAJ20492.1"/>
    </source>
</evidence>
<comment type="caution">
    <text evidence="1">The sequence shown here is derived from an EMBL/GenBank/DDBJ whole genome shotgun (WGS) entry which is preliminary data.</text>
</comment>
<sequence length="50" mass="5574">TDKTPRKATVEMRQNTASFNSIVYNTSKTVYAFVRKEKVAAVGAPVRVGW</sequence>
<dbReference type="AlphaFoldDB" id="X1VM00"/>
<gene>
    <name evidence="1" type="ORF">S12H4_62649</name>
</gene>
<feature type="non-terminal residue" evidence="1">
    <location>
        <position position="1"/>
    </location>
</feature>
<dbReference type="EMBL" id="BARW01042139">
    <property type="protein sequence ID" value="GAJ20492.1"/>
    <property type="molecule type" value="Genomic_DNA"/>
</dbReference>